<protein>
    <submittedName>
        <fullName evidence="1">Uncharacterized protein</fullName>
    </submittedName>
</protein>
<comment type="caution">
    <text evidence="1">The sequence shown here is derived from an EMBL/GenBank/DDBJ whole genome shotgun (WGS) entry which is preliminary data.</text>
</comment>
<name>A0ABS1UVQ8_9ACTN</name>
<proteinExistence type="predicted"/>
<keyword evidence="2" id="KW-1185">Reference proteome</keyword>
<reference evidence="1 2" key="1">
    <citation type="submission" date="2021-01" db="EMBL/GenBank/DDBJ databases">
        <title>Genome sequencing of Micromonospora fiedleri MG-37.</title>
        <authorList>
            <person name="Moreland P.E.J."/>
            <person name="Stach J.E.M."/>
        </authorList>
    </citation>
    <scope>NUCLEOTIDE SEQUENCE [LARGE SCALE GENOMIC DNA]</scope>
    <source>
        <strain evidence="1 2">MG-37</strain>
    </source>
</reference>
<dbReference type="RefSeq" id="WP_203223732.1">
    <property type="nucleotide sequence ID" value="NZ_JAETXL010000010.1"/>
</dbReference>
<evidence type="ECO:0000313" key="1">
    <source>
        <dbReference type="EMBL" id="MBL6279396.1"/>
    </source>
</evidence>
<organism evidence="1 2">
    <name type="scientific">Micromonospora fiedleri</name>
    <dbReference type="NCBI Taxonomy" id="1157498"/>
    <lineage>
        <taxon>Bacteria</taxon>
        <taxon>Bacillati</taxon>
        <taxon>Actinomycetota</taxon>
        <taxon>Actinomycetes</taxon>
        <taxon>Micromonosporales</taxon>
        <taxon>Micromonosporaceae</taxon>
        <taxon>Micromonospora</taxon>
    </lineage>
</organism>
<sequence>MLGEVRWFPREPEVRHALSLCRVVDASTRDEWYDLLGVIRVPVHPHTPETLHDQLRDWALATLRAGGYGFGRYYASLSTLDEDDEPDKLIADENIDWSGSEALVPADRSTNG</sequence>
<dbReference type="EMBL" id="JAETXL010000010">
    <property type="protein sequence ID" value="MBL6279396.1"/>
    <property type="molecule type" value="Genomic_DNA"/>
</dbReference>
<dbReference type="Proteomes" id="UP000661193">
    <property type="component" value="Unassembled WGS sequence"/>
</dbReference>
<accession>A0ABS1UVQ8</accession>
<gene>
    <name evidence="1" type="ORF">JMF97_24900</name>
</gene>
<evidence type="ECO:0000313" key="2">
    <source>
        <dbReference type="Proteomes" id="UP000661193"/>
    </source>
</evidence>